<protein>
    <submittedName>
        <fullName evidence="2">Uncharacterized protein</fullName>
    </submittedName>
</protein>
<name>A0A2L0F598_SORCE</name>
<dbReference type="AlphaFoldDB" id="A0A2L0F598"/>
<evidence type="ECO:0000313" key="3">
    <source>
        <dbReference type="Proteomes" id="UP000238348"/>
    </source>
</evidence>
<dbReference type="Proteomes" id="UP000238348">
    <property type="component" value="Chromosome"/>
</dbReference>
<gene>
    <name evidence="2" type="ORF">SOCE26_082540</name>
</gene>
<feature type="region of interest" description="Disordered" evidence="1">
    <location>
        <begin position="19"/>
        <end position="83"/>
    </location>
</feature>
<accession>A0A2L0F598</accession>
<reference evidence="2 3" key="1">
    <citation type="submission" date="2015-09" db="EMBL/GenBank/DDBJ databases">
        <title>Sorangium comparison.</title>
        <authorList>
            <person name="Zaburannyi N."/>
            <person name="Bunk B."/>
            <person name="Overmann J."/>
            <person name="Mueller R."/>
        </authorList>
    </citation>
    <scope>NUCLEOTIDE SEQUENCE [LARGE SCALE GENOMIC DNA]</scope>
    <source>
        <strain evidence="2 3">So ce26</strain>
    </source>
</reference>
<proteinExistence type="predicted"/>
<feature type="compositionally biased region" description="Basic residues" evidence="1">
    <location>
        <begin position="32"/>
        <end position="41"/>
    </location>
</feature>
<evidence type="ECO:0000313" key="2">
    <source>
        <dbReference type="EMBL" id="AUX46745.1"/>
    </source>
</evidence>
<organism evidence="2 3">
    <name type="scientific">Sorangium cellulosum</name>
    <name type="common">Polyangium cellulosum</name>
    <dbReference type="NCBI Taxonomy" id="56"/>
    <lineage>
        <taxon>Bacteria</taxon>
        <taxon>Pseudomonadati</taxon>
        <taxon>Myxococcota</taxon>
        <taxon>Polyangia</taxon>
        <taxon>Polyangiales</taxon>
        <taxon>Polyangiaceae</taxon>
        <taxon>Sorangium</taxon>
    </lineage>
</organism>
<sequence length="83" mass="8663">MSRFAGIAGGIPPAALSHRLRARGWGKERRASSAKKSTKARTRAESCEIEQGSYREDFADAANLGGSSGVTPDLTPGSAVDLT</sequence>
<evidence type="ECO:0000256" key="1">
    <source>
        <dbReference type="SAM" id="MobiDB-lite"/>
    </source>
</evidence>
<dbReference type="RefSeq" id="WP_104984885.1">
    <property type="nucleotide sequence ID" value="NZ_CP012673.1"/>
</dbReference>
<dbReference type="EMBL" id="CP012673">
    <property type="protein sequence ID" value="AUX46745.1"/>
    <property type="molecule type" value="Genomic_DNA"/>
</dbReference>